<protein>
    <recommendedName>
        <fullName evidence="7">Thioredoxin reductase</fullName>
        <ecNumber evidence="7">1.8.1.9</ecNumber>
    </recommendedName>
</protein>
<dbReference type="Pfam" id="PF07992">
    <property type="entry name" value="Pyr_redox_2"/>
    <property type="match status" value="1"/>
</dbReference>
<dbReference type="GO" id="GO:0019430">
    <property type="term" value="P:removal of superoxide radicals"/>
    <property type="evidence" value="ECO:0007669"/>
    <property type="project" value="UniProtKB-UniRule"/>
</dbReference>
<dbReference type="Gene3D" id="3.50.50.60">
    <property type="entry name" value="FAD/NAD(P)-binding domain"/>
    <property type="match status" value="2"/>
</dbReference>
<keyword evidence="8" id="KW-0521">NADP</keyword>
<sequence length="313" mass="34133">MTPWDYDLIIVGGGPAGLTAGIYAGRARLNSLLVERLIHGGQMMTTDLVENYPGFPEGISGPELSDRMRRQAERFGLKIITGEVKELIPGSSQDPTHTVVLEDRRLRAGAVIIATGASYRRLGVPGEDKFTGKGVSFCATCDGALYRNQEIAMVGGGDTALSETLFLTRFARKIHLIHRRDALRGAKYLQEQVLAHDQVEVHWNTVVEEFQGTDFLESLRVKNVKTGEIQELPVTGCFIAIGLTPNTQWLKALLPTDEWGFLITDAEMATPIPGIFAAGDVRAKTLWQIATAVGEGAVAAYAVGHYLEKLQRG</sequence>
<dbReference type="NCBIfam" id="TIGR01292">
    <property type="entry name" value="TRX_reduct"/>
    <property type="match status" value="1"/>
</dbReference>
<evidence type="ECO:0000256" key="2">
    <source>
        <dbReference type="ARBA" id="ARBA00022630"/>
    </source>
</evidence>
<dbReference type="InterPro" id="IPR036188">
    <property type="entry name" value="FAD/NAD-bd_sf"/>
</dbReference>
<keyword evidence="3 7" id="KW-0274">FAD</keyword>
<reference evidence="10" key="1">
    <citation type="journal article" date="2020" name="mSystems">
        <title>Genome- and Community-Level Interaction Insights into Carbon Utilization and Element Cycling Functions of Hydrothermarchaeota in Hydrothermal Sediment.</title>
        <authorList>
            <person name="Zhou Z."/>
            <person name="Liu Y."/>
            <person name="Xu W."/>
            <person name="Pan J."/>
            <person name="Luo Z.H."/>
            <person name="Li M."/>
        </authorList>
    </citation>
    <scope>NUCLEOTIDE SEQUENCE [LARGE SCALE GENOMIC DNA]</scope>
    <source>
        <strain evidence="10">SpSt-853</strain>
    </source>
</reference>
<comment type="caution">
    <text evidence="10">The sequence shown here is derived from an EMBL/GenBank/DDBJ whole genome shotgun (WGS) entry which is preliminary data.</text>
</comment>
<dbReference type="InterPro" id="IPR008255">
    <property type="entry name" value="Pyr_nucl-diS_OxRdtase_2_AS"/>
</dbReference>
<evidence type="ECO:0000313" key="10">
    <source>
        <dbReference type="EMBL" id="HGZ11909.1"/>
    </source>
</evidence>
<dbReference type="PRINTS" id="PR00368">
    <property type="entry name" value="FADPNR"/>
</dbReference>
<dbReference type="GO" id="GO:0004791">
    <property type="term" value="F:thioredoxin-disulfide reductase (NADPH) activity"/>
    <property type="evidence" value="ECO:0007669"/>
    <property type="project" value="UniProtKB-UniRule"/>
</dbReference>
<keyword evidence="2 7" id="KW-0285">Flavoprotein</keyword>
<dbReference type="SUPFAM" id="SSF51905">
    <property type="entry name" value="FAD/NAD(P)-binding domain"/>
    <property type="match status" value="1"/>
</dbReference>
<feature type="domain" description="FAD/NAD(P)-binding" evidence="9">
    <location>
        <begin position="6"/>
        <end position="296"/>
    </location>
</feature>
<dbReference type="GO" id="GO:0005737">
    <property type="term" value="C:cytoplasm"/>
    <property type="evidence" value="ECO:0007669"/>
    <property type="project" value="InterPro"/>
</dbReference>
<evidence type="ECO:0000256" key="1">
    <source>
        <dbReference type="ARBA" id="ARBA00009333"/>
    </source>
</evidence>
<accession>A0A7C5AM61</accession>
<evidence type="ECO:0000256" key="7">
    <source>
        <dbReference type="RuleBase" id="RU003880"/>
    </source>
</evidence>
<dbReference type="PROSITE" id="PS00573">
    <property type="entry name" value="PYRIDINE_REDOX_2"/>
    <property type="match status" value="1"/>
</dbReference>
<gene>
    <name evidence="10" type="primary">trxB</name>
    <name evidence="10" type="ORF">ENW48_06785</name>
</gene>
<proteinExistence type="inferred from homology"/>
<name>A0A7C5AM61_9BACT</name>
<dbReference type="InterPro" id="IPR005982">
    <property type="entry name" value="Thioredox_Rdtase"/>
</dbReference>
<dbReference type="EMBL" id="DTKJ01000046">
    <property type="protein sequence ID" value="HGZ11909.1"/>
    <property type="molecule type" value="Genomic_DNA"/>
</dbReference>
<comment type="similarity">
    <text evidence="1 7">Belongs to the class-II pyridine nucleotide-disulfide oxidoreductase family.</text>
</comment>
<keyword evidence="5" id="KW-1015">Disulfide bond</keyword>
<keyword evidence="6 7" id="KW-0676">Redox-active center</keyword>
<evidence type="ECO:0000256" key="8">
    <source>
        <dbReference type="RuleBase" id="RU003881"/>
    </source>
</evidence>
<organism evidence="10">
    <name type="scientific">Desulfobacca acetoxidans</name>
    <dbReference type="NCBI Taxonomy" id="60893"/>
    <lineage>
        <taxon>Bacteria</taxon>
        <taxon>Pseudomonadati</taxon>
        <taxon>Thermodesulfobacteriota</taxon>
        <taxon>Desulfobaccia</taxon>
        <taxon>Desulfobaccales</taxon>
        <taxon>Desulfobaccaceae</taxon>
        <taxon>Desulfobacca</taxon>
    </lineage>
</organism>
<evidence type="ECO:0000256" key="5">
    <source>
        <dbReference type="ARBA" id="ARBA00023157"/>
    </source>
</evidence>
<dbReference type="InterPro" id="IPR050097">
    <property type="entry name" value="Ferredoxin-NADP_redctase_2"/>
</dbReference>
<comment type="catalytic activity">
    <reaction evidence="7">
        <text>[thioredoxin]-dithiol + NADP(+) = [thioredoxin]-disulfide + NADPH + H(+)</text>
        <dbReference type="Rhea" id="RHEA:20345"/>
        <dbReference type="Rhea" id="RHEA-COMP:10698"/>
        <dbReference type="Rhea" id="RHEA-COMP:10700"/>
        <dbReference type="ChEBI" id="CHEBI:15378"/>
        <dbReference type="ChEBI" id="CHEBI:29950"/>
        <dbReference type="ChEBI" id="CHEBI:50058"/>
        <dbReference type="ChEBI" id="CHEBI:57783"/>
        <dbReference type="ChEBI" id="CHEBI:58349"/>
        <dbReference type="EC" id="1.8.1.9"/>
    </reaction>
</comment>
<evidence type="ECO:0000256" key="4">
    <source>
        <dbReference type="ARBA" id="ARBA00023002"/>
    </source>
</evidence>
<evidence type="ECO:0000259" key="9">
    <source>
        <dbReference type="Pfam" id="PF07992"/>
    </source>
</evidence>
<dbReference type="EC" id="1.8.1.9" evidence="7"/>
<dbReference type="InterPro" id="IPR023753">
    <property type="entry name" value="FAD/NAD-binding_dom"/>
</dbReference>
<comment type="cofactor">
    <cofactor evidence="8">
        <name>FAD</name>
        <dbReference type="ChEBI" id="CHEBI:57692"/>
    </cofactor>
    <text evidence="8">Binds 1 FAD per subunit.</text>
</comment>
<dbReference type="PANTHER" id="PTHR48105">
    <property type="entry name" value="THIOREDOXIN REDUCTASE 1-RELATED-RELATED"/>
    <property type="match status" value="1"/>
</dbReference>
<dbReference type="AlphaFoldDB" id="A0A7C5AM61"/>
<comment type="subunit">
    <text evidence="7">Homodimer.</text>
</comment>
<dbReference type="PRINTS" id="PR00469">
    <property type="entry name" value="PNDRDTASEII"/>
</dbReference>
<keyword evidence="4 7" id="KW-0560">Oxidoreductase</keyword>
<evidence type="ECO:0000256" key="3">
    <source>
        <dbReference type="ARBA" id="ARBA00022827"/>
    </source>
</evidence>
<evidence type="ECO:0000256" key="6">
    <source>
        <dbReference type="ARBA" id="ARBA00023284"/>
    </source>
</evidence>